<protein>
    <submittedName>
        <fullName evidence="2">Uu.00g093030.m01.CDS01</fullName>
    </submittedName>
</protein>
<comment type="caution">
    <text evidence="2">The sequence shown here is derived from an EMBL/GenBank/DDBJ whole genome shotgun (WGS) entry which is preliminary data.</text>
</comment>
<feature type="region of interest" description="Disordered" evidence="1">
    <location>
        <begin position="110"/>
        <end position="143"/>
    </location>
</feature>
<reference evidence="2" key="1">
    <citation type="submission" date="2023-10" db="EMBL/GenBank/DDBJ databases">
        <authorList>
            <person name="Hackl T."/>
        </authorList>
    </citation>
    <scope>NUCLEOTIDE SEQUENCE</scope>
</reference>
<proteinExistence type="predicted"/>
<evidence type="ECO:0000313" key="2">
    <source>
        <dbReference type="EMBL" id="CAJ2508117.1"/>
    </source>
</evidence>
<evidence type="ECO:0000313" key="3">
    <source>
        <dbReference type="Proteomes" id="UP001295740"/>
    </source>
</evidence>
<sequence length="185" mass="21008">MCIIYPHLSIYGQPHCETVLGQKHRNRYCREALDARRLGHCSTGVQVAEEIRNRETAKCAECKSSSHLQDRPEKHNHGLSSTEAPVSTTRNKRKAKKVLEHAFEKPLEMKRSRNIVKQDEVEDPSEDISFAVQSPPKKSRAGKPQELGVMLGLGLRQPRQFSRPSIDSLMEGQTATQSILHPYWL</sequence>
<dbReference type="AlphaFoldDB" id="A0AAI8YKJ4"/>
<gene>
    <name evidence="2" type="ORF">KHLLAP_LOCUS8585</name>
</gene>
<name>A0AAI8YKJ4_9PEZI</name>
<feature type="compositionally biased region" description="Polar residues" evidence="1">
    <location>
        <begin position="78"/>
        <end position="89"/>
    </location>
</feature>
<feature type="region of interest" description="Disordered" evidence="1">
    <location>
        <begin position="64"/>
        <end position="95"/>
    </location>
</feature>
<keyword evidence="3" id="KW-1185">Reference proteome</keyword>
<accession>A0AAI8YKJ4</accession>
<organism evidence="2 3">
    <name type="scientific">Anthostomella pinea</name>
    <dbReference type="NCBI Taxonomy" id="933095"/>
    <lineage>
        <taxon>Eukaryota</taxon>
        <taxon>Fungi</taxon>
        <taxon>Dikarya</taxon>
        <taxon>Ascomycota</taxon>
        <taxon>Pezizomycotina</taxon>
        <taxon>Sordariomycetes</taxon>
        <taxon>Xylariomycetidae</taxon>
        <taxon>Xylariales</taxon>
        <taxon>Xylariaceae</taxon>
        <taxon>Anthostomella</taxon>
    </lineage>
</organism>
<evidence type="ECO:0000256" key="1">
    <source>
        <dbReference type="SAM" id="MobiDB-lite"/>
    </source>
</evidence>
<dbReference type="EMBL" id="CAUWAG010000010">
    <property type="protein sequence ID" value="CAJ2508117.1"/>
    <property type="molecule type" value="Genomic_DNA"/>
</dbReference>
<dbReference type="Proteomes" id="UP001295740">
    <property type="component" value="Unassembled WGS sequence"/>
</dbReference>
<feature type="compositionally biased region" description="Basic and acidic residues" evidence="1">
    <location>
        <begin position="110"/>
        <end position="119"/>
    </location>
</feature>